<evidence type="ECO:0000256" key="1">
    <source>
        <dbReference type="SAM" id="SignalP"/>
    </source>
</evidence>
<dbReference type="InterPro" id="IPR000073">
    <property type="entry name" value="AB_hydrolase_1"/>
</dbReference>
<evidence type="ECO:0000313" key="4">
    <source>
        <dbReference type="Proteomes" id="UP001628091"/>
    </source>
</evidence>
<dbReference type="Pfam" id="PF00561">
    <property type="entry name" value="Abhydrolase_1"/>
    <property type="match status" value="1"/>
</dbReference>
<organism evidence="3 4">
    <name type="scientific">Phyllobacterium phragmitis</name>
    <dbReference type="NCBI Taxonomy" id="2670329"/>
    <lineage>
        <taxon>Bacteria</taxon>
        <taxon>Pseudomonadati</taxon>
        <taxon>Pseudomonadota</taxon>
        <taxon>Alphaproteobacteria</taxon>
        <taxon>Hyphomicrobiales</taxon>
        <taxon>Phyllobacteriaceae</taxon>
        <taxon>Phyllobacterium</taxon>
    </lineage>
</organism>
<dbReference type="SUPFAM" id="SSF53474">
    <property type="entry name" value="alpha/beta-Hydrolases"/>
    <property type="match status" value="1"/>
</dbReference>
<evidence type="ECO:0000259" key="2">
    <source>
        <dbReference type="Pfam" id="PF00561"/>
    </source>
</evidence>
<keyword evidence="4" id="KW-1185">Reference proteome</keyword>
<comment type="caution">
    <text evidence="3">The sequence shown here is derived from an EMBL/GenBank/DDBJ whole genome shotgun (WGS) entry which is preliminary data.</text>
</comment>
<name>A0ABQ0GU37_9HYPH</name>
<accession>A0ABQ0GU37</accession>
<dbReference type="PRINTS" id="PR00111">
    <property type="entry name" value="ABHYDROLASE"/>
</dbReference>
<dbReference type="InterPro" id="IPR029058">
    <property type="entry name" value="AB_hydrolase_fold"/>
</dbReference>
<gene>
    <name evidence="3" type="ORF">PPNSA23_01220</name>
</gene>
<dbReference type="InterPro" id="IPR006311">
    <property type="entry name" value="TAT_signal"/>
</dbReference>
<dbReference type="Proteomes" id="UP001628091">
    <property type="component" value="Unassembled WGS sequence"/>
</dbReference>
<dbReference type="EMBL" id="BAAFZP010000001">
    <property type="protein sequence ID" value="GAB1580179.1"/>
    <property type="molecule type" value="Genomic_DNA"/>
</dbReference>
<feature type="chain" id="PRO_5046225158" description="AB hydrolase-1 domain-containing protein" evidence="1">
    <location>
        <begin position="38"/>
        <end position="297"/>
    </location>
</feature>
<feature type="domain" description="AB hydrolase-1" evidence="2">
    <location>
        <begin position="54"/>
        <end position="153"/>
    </location>
</feature>
<reference evidence="3 4" key="1">
    <citation type="submission" date="2024-10" db="EMBL/GenBank/DDBJ databases">
        <title>Isolation, draft genome sequencing and identification of Phyllobacterium sp. NSA23, isolated from leaf soil.</title>
        <authorList>
            <person name="Akita H."/>
        </authorList>
    </citation>
    <scope>NUCLEOTIDE SEQUENCE [LARGE SCALE GENOMIC DNA]</scope>
    <source>
        <strain evidence="3 4">NSA23</strain>
    </source>
</reference>
<proteinExistence type="predicted"/>
<dbReference type="InterPro" id="IPR050266">
    <property type="entry name" value="AB_hydrolase_sf"/>
</dbReference>
<dbReference type="PROSITE" id="PS51318">
    <property type="entry name" value="TAT"/>
    <property type="match status" value="1"/>
</dbReference>
<keyword evidence="1" id="KW-0732">Signal</keyword>
<feature type="signal peptide" evidence="1">
    <location>
        <begin position="1"/>
        <end position="37"/>
    </location>
</feature>
<dbReference type="PANTHER" id="PTHR43798">
    <property type="entry name" value="MONOACYLGLYCEROL LIPASE"/>
    <property type="match status" value="1"/>
</dbReference>
<evidence type="ECO:0000313" key="3">
    <source>
        <dbReference type="EMBL" id="GAB1580179.1"/>
    </source>
</evidence>
<sequence>MQMEAKQHDFSRRSLLKLAGTAAAAAAATAAFGSAPAATPMAKLFYTDVGTGKSVMLLHGWTCDSNDWIGQLPLFESRYHVVAPDLRGHGRSEVMPSGAYAPDDYVADIEALISTRYPGQQFVIVGHSMGGQIAARLAAKRPDLVSAVISVDGALGFGSEAAELFKKTADDLNTGDPGVVVPALFQLAYGPATDPAFKRWHARRVQGMPAPVVRESFSPLFFGAGQVGIGEASATLCKRLTVPFYHLCRDPAQGDRMRSWFSHPKSKVDLWSNAGHWIMQDRREEVNAAITTWIDAL</sequence>
<dbReference type="Gene3D" id="3.40.50.1820">
    <property type="entry name" value="alpha/beta hydrolase"/>
    <property type="match status" value="1"/>
</dbReference>
<protein>
    <recommendedName>
        <fullName evidence="2">AB hydrolase-1 domain-containing protein</fullName>
    </recommendedName>
</protein>